<reference evidence="1 2" key="1">
    <citation type="submission" date="2020-08" db="EMBL/GenBank/DDBJ databases">
        <title>Sequencing the genomes of 1000 actinobacteria strains.</title>
        <authorList>
            <person name="Klenk H.-P."/>
        </authorList>
    </citation>
    <scope>NUCLEOTIDE SEQUENCE [LARGE SCALE GENOMIC DNA]</scope>
    <source>
        <strain evidence="1 2">DSM 28967</strain>
    </source>
</reference>
<accession>A0A7W9MRD7</accession>
<protein>
    <submittedName>
        <fullName evidence="1">Uncharacterized protein</fullName>
    </submittedName>
</protein>
<dbReference type="EMBL" id="JACHMY010000001">
    <property type="protein sequence ID" value="MBB5833429.1"/>
    <property type="molecule type" value="Genomic_DNA"/>
</dbReference>
<sequence length="58" mass="6239">MRILCALAIAVGMLSASWNYYQPDSQCGHAASLEPGQMSFCLDADLDTSGVVDMRDGR</sequence>
<keyword evidence="2" id="KW-1185">Reference proteome</keyword>
<evidence type="ECO:0000313" key="1">
    <source>
        <dbReference type="EMBL" id="MBB5833429.1"/>
    </source>
</evidence>
<comment type="caution">
    <text evidence="1">The sequence shown here is derived from an EMBL/GenBank/DDBJ whole genome shotgun (WGS) entry which is preliminary data.</text>
</comment>
<evidence type="ECO:0000313" key="2">
    <source>
        <dbReference type="Proteomes" id="UP000549971"/>
    </source>
</evidence>
<name>A0A7W9MRD7_9ACTN</name>
<organism evidence="1 2">
    <name type="scientific">Kribbella italica</name>
    <dbReference type="NCBI Taxonomy" id="1540520"/>
    <lineage>
        <taxon>Bacteria</taxon>
        <taxon>Bacillati</taxon>
        <taxon>Actinomycetota</taxon>
        <taxon>Actinomycetes</taxon>
        <taxon>Propionibacteriales</taxon>
        <taxon>Kribbellaceae</taxon>
        <taxon>Kribbella</taxon>
    </lineage>
</organism>
<dbReference type="Proteomes" id="UP000549971">
    <property type="component" value="Unassembled WGS sequence"/>
</dbReference>
<dbReference type="RefSeq" id="WP_184793318.1">
    <property type="nucleotide sequence ID" value="NZ_JACHMY010000001.1"/>
</dbReference>
<dbReference type="AlphaFoldDB" id="A0A7W9MRD7"/>
<gene>
    <name evidence="1" type="ORF">HDA39_000163</name>
</gene>
<proteinExistence type="predicted"/>